<evidence type="ECO:0000256" key="5">
    <source>
        <dbReference type="ARBA" id="ARBA00022733"/>
    </source>
</evidence>
<dbReference type="GO" id="GO:0009809">
    <property type="term" value="P:lignin biosynthetic process"/>
    <property type="evidence" value="ECO:0007669"/>
    <property type="project" value="UniProtKB-KW"/>
</dbReference>
<evidence type="ECO:0000256" key="1">
    <source>
        <dbReference type="ARBA" id="ARBA00004928"/>
    </source>
</evidence>
<dbReference type="InterPro" id="IPR036388">
    <property type="entry name" value="WH-like_DNA-bd_sf"/>
</dbReference>
<dbReference type="KEGG" id="aprc:113851065"/>
<dbReference type="GO" id="GO:0008757">
    <property type="term" value="F:S-adenosylmethionine-dependent methyltransferase activity"/>
    <property type="evidence" value="ECO:0007669"/>
    <property type="project" value="UniProtKB-ARBA"/>
</dbReference>
<keyword evidence="5" id="KW-0438">Lignin biosynthesis</keyword>
<feature type="domain" description="O-methyltransferase dimerisation" evidence="10">
    <location>
        <begin position="33"/>
        <end position="124"/>
    </location>
</feature>
<dbReference type="InterPro" id="IPR012967">
    <property type="entry name" value="COMT_dimerisation"/>
</dbReference>
<keyword evidence="4" id="KW-0949">S-adenosyl-L-methionine</keyword>
<comment type="function">
    <text evidence="7">Catalyzes the conversion of caffeic acid to ferulic acid and of 5-hydroxyferulic acid to sinapic acid. The resulting products may subsequently be converted to the corresponding alcohols that are incorporated into lignins.</text>
</comment>
<evidence type="ECO:0000256" key="2">
    <source>
        <dbReference type="ARBA" id="ARBA00022603"/>
    </source>
</evidence>
<evidence type="ECO:0000256" key="7">
    <source>
        <dbReference type="ARBA" id="ARBA00045231"/>
    </source>
</evidence>
<dbReference type="EC" id="2.1.1.68" evidence="6"/>
<comment type="pathway">
    <text evidence="1">Aromatic compound metabolism; phenylpropanoid biosynthesis.</text>
</comment>
<evidence type="ECO:0000259" key="9">
    <source>
        <dbReference type="Pfam" id="PF00891"/>
    </source>
</evidence>
<evidence type="ECO:0000313" key="11">
    <source>
        <dbReference type="Proteomes" id="UP000694853"/>
    </source>
</evidence>
<dbReference type="FunFam" id="1.10.10.10:FF:000357">
    <property type="entry name" value="Caffeic acid 3-O-methyltransferase"/>
    <property type="match status" value="1"/>
</dbReference>
<dbReference type="InterPro" id="IPR029063">
    <property type="entry name" value="SAM-dependent_MTases_sf"/>
</dbReference>
<dbReference type="GO" id="GO:0046983">
    <property type="term" value="F:protein dimerization activity"/>
    <property type="evidence" value="ECO:0007669"/>
    <property type="project" value="InterPro"/>
</dbReference>
<evidence type="ECO:0000256" key="4">
    <source>
        <dbReference type="ARBA" id="ARBA00022691"/>
    </source>
</evidence>
<keyword evidence="3" id="KW-0808">Transferase</keyword>
<dbReference type="PANTHER" id="PTHR11746">
    <property type="entry name" value="O-METHYLTRANSFERASE"/>
    <property type="match status" value="1"/>
</dbReference>
<evidence type="ECO:0000256" key="6">
    <source>
        <dbReference type="ARBA" id="ARBA00039011"/>
    </source>
</evidence>
<reference evidence="11" key="1">
    <citation type="journal article" date="2019" name="Toxins">
        <title>Detection of Abrin-Like and Prepropulchellin-Like Toxin Genes and Transcripts Using Whole Genome Sequencing and Full-Length Transcript Sequencing of Abrus precatorius.</title>
        <authorList>
            <person name="Hovde B.T."/>
            <person name="Daligault H.E."/>
            <person name="Hanschen E.R."/>
            <person name="Kunde Y.A."/>
            <person name="Johnson M.B."/>
            <person name="Starkenburg S.R."/>
            <person name="Johnson S.L."/>
        </authorList>
    </citation>
    <scope>NUCLEOTIDE SEQUENCE [LARGE SCALE GENOMIC DNA]</scope>
</reference>
<dbReference type="InterPro" id="IPR016461">
    <property type="entry name" value="COMT-like"/>
</dbReference>
<feature type="active site" description="Proton acceptor" evidence="8">
    <location>
        <position position="277"/>
    </location>
</feature>
<dbReference type="SUPFAM" id="SSF53335">
    <property type="entry name" value="S-adenosyl-L-methionine-dependent methyltransferases"/>
    <property type="match status" value="1"/>
</dbReference>
<keyword evidence="2" id="KW-0489">Methyltransferase</keyword>
<dbReference type="OrthoDB" id="1606438at2759"/>
<evidence type="ECO:0000256" key="8">
    <source>
        <dbReference type="PIRSR" id="PIRSR005739-1"/>
    </source>
</evidence>
<dbReference type="RefSeq" id="XP_027337353.1">
    <property type="nucleotide sequence ID" value="XM_027481552.1"/>
</dbReference>
<dbReference type="Gene3D" id="3.40.50.150">
    <property type="entry name" value="Vaccinia Virus protein VP39"/>
    <property type="match status" value="1"/>
</dbReference>
<dbReference type="GeneID" id="113851065"/>
<dbReference type="Gene3D" id="1.10.10.10">
    <property type="entry name" value="Winged helix-like DNA-binding domain superfamily/Winged helix DNA-binding domain"/>
    <property type="match status" value="1"/>
</dbReference>
<dbReference type="Pfam" id="PF00891">
    <property type="entry name" value="Methyltransf_2"/>
    <property type="match status" value="1"/>
</dbReference>
<gene>
    <name evidence="12" type="primary">LOC113851065</name>
</gene>
<dbReference type="PROSITE" id="PS51683">
    <property type="entry name" value="SAM_OMT_II"/>
    <property type="match status" value="1"/>
</dbReference>
<dbReference type="GO" id="GO:0032259">
    <property type="term" value="P:methylation"/>
    <property type="evidence" value="ECO:0007669"/>
    <property type="project" value="UniProtKB-KW"/>
</dbReference>
<name>A0A8B8K2V8_ABRPR</name>
<feature type="domain" description="O-methyltransferase C-terminal" evidence="9">
    <location>
        <begin position="148"/>
        <end position="353"/>
    </location>
</feature>
<dbReference type="InterPro" id="IPR036390">
    <property type="entry name" value="WH_DNA-bd_sf"/>
</dbReference>
<dbReference type="FunFam" id="3.40.50.150:FF:000061">
    <property type="entry name" value="Caffeic acid O-methyltransferase"/>
    <property type="match status" value="1"/>
</dbReference>
<evidence type="ECO:0000313" key="12">
    <source>
        <dbReference type="RefSeq" id="XP_027337353.1"/>
    </source>
</evidence>
<sequence length="371" mass="41274">MGTLQNLNGFEPKQVLPIKGEYEDEVESFCYALQLANSVSLPMSLHTVMELGVFDILHRAGPGAKVSAHDIMAHIPTKNPDAPIMLDRILMLLASHSVLHCSLDDESGSFKKLYSLNSVSKFFVLNEDGLSLNPLMALIHDKVFLQSWSQLKEAILEGGIPFNRVHGMHAFEYPSFDPRFNQVFNAAMSNSTRLAAKKILESYKGFEHINRLVDVGGGHGATLSFITSKYPNIQGTNFDLPHVIKEAPSYPGVKNEGGNMFESVPHGDAIFMKFILHDWNDELCLKLLKNCYNALPDDGKVIVVEQVLPSTPETSTLVKTTCQTDVLMMTQNPGGKERNGQEFMELAKRSGFKGIRFAASAYDLRVMEFFK</sequence>
<dbReference type="GO" id="GO:0047763">
    <property type="term" value="F:caffeate O-methyltransferase activity"/>
    <property type="evidence" value="ECO:0007669"/>
    <property type="project" value="UniProtKB-EC"/>
</dbReference>
<dbReference type="PIRSF" id="PIRSF005739">
    <property type="entry name" value="O-mtase"/>
    <property type="match status" value="1"/>
</dbReference>
<organism evidence="11 12">
    <name type="scientific">Abrus precatorius</name>
    <name type="common">Indian licorice</name>
    <name type="synonym">Glycine abrus</name>
    <dbReference type="NCBI Taxonomy" id="3816"/>
    <lineage>
        <taxon>Eukaryota</taxon>
        <taxon>Viridiplantae</taxon>
        <taxon>Streptophyta</taxon>
        <taxon>Embryophyta</taxon>
        <taxon>Tracheophyta</taxon>
        <taxon>Spermatophyta</taxon>
        <taxon>Magnoliopsida</taxon>
        <taxon>eudicotyledons</taxon>
        <taxon>Gunneridae</taxon>
        <taxon>Pentapetalae</taxon>
        <taxon>rosids</taxon>
        <taxon>fabids</taxon>
        <taxon>Fabales</taxon>
        <taxon>Fabaceae</taxon>
        <taxon>Papilionoideae</taxon>
        <taxon>50 kb inversion clade</taxon>
        <taxon>NPAAA clade</taxon>
        <taxon>indigoferoid/millettioid clade</taxon>
        <taxon>Abreae</taxon>
        <taxon>Abrus</taxon>
    </lineage>
</organism>
<dbReference type="CDD" id="cd02440">
    <property type="entry name" value="AdoMet_MTases"/>
    <property type="match status" value="1"/>
</dbReference>
<dbReference type="Proteomes" id="UP000694853">
    <property type="component" value="Unplaced"/>
</dbReference>
<evidence type="ECO:0000256" key="3">
    <source>
        <dbReference type="ARBA" id="ARBA00022679"/>
    </source>
</evidence>
<dbReference type="SUPFAM" id="SSF46785">
    <property type="entry name" value="Winged helix' DNA-binding domain"/>
    <property type="match status" value="1"/>
</dbReference>
<accession>A0A8B8K2V8</accession>
<protein>
    <recommendedName>
        <fullName evidence="6">caffeate O-methyltransferase</fullName>
        <ecNumber evidence="6">2.1.1.68</ecNumber>
    </recommendedName>
</protein>
<dbReference type="Pfam" id="PF08100">
    <property type="entry name" value="Dimerisation"/>
    <property type="match status" value="1"/>
</dbReference>
<dbReference type="InterPro" id="IPR001077">
    <property type="entry name" value="COMT_C"/>
</dbReference>
<dbReference type="AlphaFoldDB" id="A0A8B8K2V8"/>
<evidence type="ECO:0000259" key="10">
    <source>
        <dbReference type="Pfam" id="PF08100"/>
    </source>
</evidence>
<reference evidence="12" key="2">
    <citation type="submission" date="2025-08" db="UniProtKB">
        <authorList>
            <consortium name="RefSeq"/>
        </authorList>
    </citation>
    <scope>IDENTIFICATION</scope>
    <source>
        <tissue evidence="12">Young leaves</tissue>
    </source>
</reference>
<proteinExistence type="predicted"/>
<keyword evidence="11" id="KW-1185">Reference proteome</keyword>